<keyword evidence="3" id="KW-0217">Developmental protein</keyword>
<dbReference type="InterPro" id="IPR036818">
    <property type="entry name" value="AIDA_N_sf"/>
</dbReference>
<dbReference type="Pfam" id="PF14186">
    <property type="entry name" value="Aida_C2"/>
    <property type="match status" value="1"/>
</dbReference>
<dbReference type="PROSITE" id="PS00383">
    <property type="entry name" value="TYR_PHOSPHATASE_1"/>
    <property type="match status" value="1"/>
</dbReference>
<dbReference type="Gene3D" id="2.60.40.150">
    <property type="entry name" value="C2 domain"/>
    <property type="match status" value="1"/>
</dbReference>
<dbReference type="PROSITE" id="PS50056">
    <property type="entry name" value="TYR_PHOSPHATASE_2"/>
    <property type="match status" value="1"/>
</dbReference>
<dbReference type="SMART" id="SM00195">
    <property type="entry name" value="DSPc"/>
    <property type="match status" value="1"/>
</dbReference>
<dbReference type="InterPro" id="IPR035892">
    <property type="entry name" value="C2_domain_sf"/>
</dbReference>
<evidence type="ECO:0000259" key="9">
    <source>
        <dbReference type="PROSITE" id="PS51911"/>
    </source>
</evidence>
<feature type="compositionally biased region" description="Low complexity" evidence="6">
    <location>
        <begin position="260"/>
        <end position="271"/>
    </location>
</feature>
<feature type="compositionally biased region" description="Low complexity" evidence="6">
    <location>
        <begin position="511"/>
        <end position="525"/>
    </location>
</feature>
<evidence type="ECO:0000256" key="2">
    <source>
        <dbReference type="ARBA" id="ARBA00013064"/>
    </source>
</evidence>
<comment type="similarity">
    <text evidence="1">Belongs to the AIDA family.</text>
</comment>
<dbReference type="InterPro" id="IPR003595">
    <property type="entry name" value="Tyr_Pase_cat"/>
</dbReference>
<dbReference type="SUPFAM" id="SSF109779">
    <property type="entry name" value="Domain from hypothetical 2610208m17rik protein"/>
    <property type="match status" value="1"/>
</dbReference>
<evidence type="ECO:0000256" key="5">
    <source>
        <dbReference type="ARBA" id="ARBA00022912"/>
    </source>
</evidence>
<reference evidence="10" key="1">
    <citation type="journal article" date="2022" name="bioRxiv">
        <title>Genomics of Preaxostyla Flagellates Illuminates Evolutionary Transitions and the Path Towards Mitochondrial Loss.</title>
        <authorList>
            <person name="Novak L.V.F."/>
            <person name="Treitli S.C."/>
            <person name="Pyrih J."/>
            <person name="Halakuc P."/>
            <person name="Pipaliya S.V."/>
            <person name="Vacek V."/>
            <person name="Brzon O."/>
            <person name="Soukal P."/>
            <person name="Eme L."/>
            <person name="Dacks J.B."/>
            <person name="Karnkowska A."/>
            <person name="Elias M."/>
            <person name="Hampl V."/>
        </authorList>
    </citation>
    <scope>NUCLEOTIDE SEQUENCE</scope>
    <source>
        <strain evidence="10">RCP-MX</strain>
    </source>
</reference>
<feature type="region of interest" description="Disordered" evidence="6">
    <location>
        <begin position="307"/>
        <end position="425"/>
    </location>
</feature>
<evidence type="ECO:0000256" key="3">
    <source>
        <dbReference type="ARBA" id="ARBA00022473"/>
    </source>
</evidence>
<name>A0ABQ8UDJ4_9EUKA</name>
<dbReference type="Pfam" id="PF08910">
    <property type="entry name" value="Aida_N"/>
    <property type="match status" value="1"/>
</dbReference>
<dbReference type="Proteomes" id="UP001141327">
    <property type="component" value="Unassembled WGS sequence"/>
</dbReference>
<dbReference type="InterPro" id="IPR029021">
    <property type="entry name" value="Prot-tyrosine_phosphatase-like"/>
</dbReference>
<sequence>MNPPPVTTKESTSESRTAVPSEIPPSQNAPLASLSFSWLDPTDLGMTEPAVAVGECPGRKIFGGLGPIRKRDLKSDVDVLQRTGFTDVIVLISRHELVRLKVTDLFNSYVSAGFRYHHFPMDDGEPPELSAVDPIFLILDECLAGNRRVLIHCAAGIGRSGTVAALYLLYKNAALTTDEAIAKVRALRGAAAVHSIRQYRFLVDYESRRNQAAANPTALLSSCAASSPVGSPTMQRTLSGSLVPTPTRDPQLPSTPPLPTSGTPPAATPIPSVVSVPTQLQPAAPEAQSLEGAVLVPFAASPTPLATALDPSASSTPIMPSPFESGTPTPGASASTGCVRPVLVPPRFAESSIGGGAMRPPSGTTTPRTSNAERAAAAIPPPPSPVSSLSTSIDASDDDDLCSLSSSSSYDSVMPHSAAAPPRAPGQPLWEVSFAQLPVGTSGTPVPFVSSVSMPPRYPPPRPVRSNTDGPATILGTLGVSSRPVPSTLPSVPEAVRRVPSTGGSLTTGISPSDSRSSNALSSAPSLPVVVSVDRLSSALMGGADPVATPQQSAAPSPPGMPAPCIMPGFSPLGPHPTVTVLPAPIIITPVGGRTPLSPKACPALPPLAPVHPVSPPPVGPAPAPCPCPPIIPPTVTLPPTMPVVTLPPPSHPSSTPVPAVMLQTHSTPVPVVAVPADTVLPPTPVLSTVPLSIPPTEEPLATIILPAPLSPPVAAPANALPVTPIPPLTSLPPHAISSPQMKRVPSSEPSRFIGDRTAHRVCSVLFIVMENNTSKSQRLWSTLFERGAEADLFGQSLEATEAYEKLLQQINLAIPSMTGLSPEDLNTLSKLQLCLSLRLQVLKFNQASITVEEMQSLKPVFARLFQPQARTLNFPVDLSRFHSEIVTTASPASPLGPAATAAFADRTQRRPRPQATSGSLLPAPPPFVNGIGLVIQIEKIGHVGAEQFVDPFITITVASQKDGTVLEPAQDTFYAIQRTATHCIWNATAYIQSPIDKLPSDAAIYFEFKHYKPRKNKISTRCWALLELDEIKPGLAVCELYKKPTDFGRRRLRVLSKDLYLHLNLQLVIP</sequence>
<dbReference type="Gene3D" id="1.20.120.360">
    <property type="entry name" value="Axin interactor, dorsalization-associated protein, N-terminal domain"/>
    <property type="match status" value="1"/>
</dbReference>
<keyword evidence="4" id="KW-0378">Hydrolase</keyword>
<dbReference type="EC" id="3.1.3.48" evidence="2"/>
<evidence type="ECO:0000256" key="6">
    <source>
        <dbReference type="SAM" id="MobiDB-lite"/>
    </source>
</evidence>
<proteinExistence type="inferred from homology"/>
<dbReference type="Pfam" id="PF05706">
    <property type="entry name" value="CDKN3"/>
    <property type="match status" value="1"/>
</dbReference>
<evidence type="ECO:0000256" key="4">
    <source>
        <dbReference type="ARBA" id="ARBA00022801"/>
    </source>
</evidence>
<dbReference type="PANTHER" id="PTHR28654:SF1">
    <property type="entry name" value="AXIN INTERACTOR, DORSALIZATION-ASSOCIATED PROTEIN"/>
    <property type="match status" value="1"/>
</dbReference>
<evidence type="ECO:0000256" key="1">
    <source>
        <dbReference type="ARBA" id="ARBA00007205"/>
    </source>
</evidence>
<feature type="region of interest" description="Disordered" evidence="6">
    <location>
        <begin position="1"/>
        <end position="28"/>
    </location>
</feature>
<feature type="compositionally biased region" description="Polar residues" evidence="6">
    <location>
        <begin position="8"/>
        <end position="28"/>
    </location>
</feature>
<dbReference type="InterPro" id="IPR020422">
    <property type="entry name" value="TYR_PHOSPHATASE_DUAL_dom"/>
</dbReference>
<dbReference type="InterPro" id="IPR023421">
    <property type="entry name" value="AIDA_N"/>
</dbReference>
<dbReference type="Gene3D" id="3.90.190.10">
    <property type="entry name" value="Protein tyrosine phosphatase superfamily"/>
    <property type="match status" value="1"/>
</dbReference>
<evidence type="ECO:0000259" key="7">
    <source>
        <dbReference type="PROSITE" id="PS50054"/>
    </source>
</evidence>
<keyword evidence="5" id="KW-0904">Protein phosphatase</keyword>
<feature type="domain" description="Tyrosine specific protein phosphatases" evidence="8">
    <location>
        <begin position="129"/>
        <end position="188"/>
    </location>
</feature>
<accession>A0ABQ8UDJ4</accession>
<feature type="region of interest" description="Disordered" evidence="6">
    <location>
        <begin position="225"/>
        <end position="272"/>
    </location>
</feature>
<feature type="compositionally biased region" description="Low complexity" evidence="6">
    <location>
        <begin position="402"/>
        <end position="412"/>
    </location>
</feature>
<dbReference type="InterPro" id="IPR016130">
    <property type="entry name" value="Tyr_Pase_AS"/>
</dbReference>
<organism evidence="10 11">
    <name type="scientific">Paratrimastix pyriformis</name>
    <dbReference type="NCBI Taxonomy" id="342808"/>
    <lineage>
        <taxon>Eukaryota</taxon>
        <taxon>Metamonada</taxon>
        <taxon>Preaxostyla</taxon>
        <taxon>Paratrimastigidae</taxon>
        <taxon>Paratrimastix</taxon>
    </lineage>
</organism>
<dbReference type="SMART" id="SM00404">
    <property type="entry name" value="PTPc_motif"/>
    <property type="match status" value="1"/>
</dbReference>
<feature type="compositionally biased region" description="Polar residues" evidence="6">
    <location>
        <begin position="225"/>
        <end position="244"/>
    </location>
</feature>
<dbReference type="PANTHER" id="PTHR28654">
    <property type="entry name" value="AXIN INTERACTOR, DORSALIZATION-ASSOCIATED PROTEIN"/>
    <property type="match status" value="1"/>
</dbReference>
<dbReference type="PROSITE" id="PS51911">
    <property type="entry name" value="C2_AIDA"/>
    <property type="match status" value="1"/>
</dbReference>
<evidence type="ECO:0000259" key="8">
    <source>
        <dbReference type="PROSITE" id="PS50056"/>
    </source>
</evidence>
<comment type="caution">
    <text evidence="10">The sequence shown here is derived from an EMBL/GenBank/DDBJ whole genome shotgun (WGS) entry which is preliminary data.</text>
</comment>
<evidence type="ECO:0000313" key="11">
    <source>
        <dbReference type="Proteomes" id="UP001141327"/>
    </source>
</evidence>
<keyword evidence="11" id="KW-1185">Reference proteome</keyword>
<feature type="compositionally biased region" description="Polar residues" evidence="6">
    <location>
        <begin position="312"/>
        <end position="336"/>
    </location>
</feature>
<feature type="domain" description="C2 Aida-type" evidence="9">
    <location>
        <begin position="922"/>
        <end position="1069"/>
    </location>
</feature>
<dbReference type="InterPro" id="IPR022778">
    <property type="entry name" value="CDKN3"/>
</dbReference>
<feature type="domain" description="Tyrosine-protein phosphatase" evidence="7">
    <location>
        <begin position="56"/>
        <end position="211"/>
    </location>
</feature>
<dbReference type="SUPFAM" id="SSF52799">
    <property type="entry name" value="(Phosphotyrosine protein) phosphatases II"/>
    <property type="match status" value="1"/>
</dbReference>
<feature type="region of interest" description="Disordered" evidence="6">
    <location>
        <begin position="448"/>
        <end position="525"/>
    </location>
</feature>
<dbReference type="InterPro" id="IPR025939">
    <property type="entry name" value="Aida_C"/>
</dbReference>
<evidence type="ECO:0000313" key="10">
    <source>
        <dbReference type="EMBL" id="KAJ4456442.1"/>
    </source>
</evidence>
<dbReference type="InterPro" id="IPR000387">
    <property type="entry name" value="Tyr_Pase_dom"/>
</dbReference>
<dbReference type="PROSITE" id="PS50054">
    <property type="entry name" value="TYR_PHOSPHATASE_DUAL"/>
    <property type="match status" value="1"/>
</dbReference>
<gene>
    <name evidence="10" type="ORF">PAPYR_8342</name>
</gene>
<protein>
    <recommendedName>
        <fullName evidence="2">protein-tyrosine-phosphatase</fullName>
        <ecNumber evidence="2">3.1.3.48</ecNumber>
    </recommendedName>
</protein>
<feature type="compositionally biased region" description="Low complexity" evidence="6">
    <location>
        <begin position="359"/>
        <end position="378"/>
    </location>
</feature>
<dbReference type="EMBL" id="JAPMOS010000070">
    <property type="protein sequence ID" value="KAJ4456442.1"/>
    <property type="molecule type" value="Genomic_DNA"/>
</dbReference>